<accession>A0A4Y3R2H5</accession>
<dbReference type="AlphaFoldDB" id="A0A4Y3R2H5"/>
<dbReference type="EMBL" id="BJMM01000016">
    <property type="protein sequence ID" value="GEB50898.1"/>
    <property type="molecule type" value="Genomic_DNA"/>
</dbReference>
<dbReference type="InterPro" id="IPR019587">
    <property type="entry name" value="Polyketide_cyclase/dehydratase"/>
</dbReference>
<gene>
    <name evidence="1" type="ORF">SCA03_34490</name>
</gene>
<reference evidence="1 2" key="1">
    <citation type="submission" date="2019-06" db="EMBL/GenBank/DDBJ databases">
        <title>Whole genome shotgun sequence of Streptomyces cacaoi subsp. cacaoi NBRC 12748.</title>
        <authorList>
            <person name="Hosoyama A."/>
            <person name="Uohara A."/>
            <person name="Ohji S."/>
            <person name="Ichikawa N."/>
        </authorList>
    </citation>
    <scope>NUCLEOTIDE SEQUENCE [LARGE SCALE GENOMIC DNA]</scope>
    <source>
        <strain evidence="1 2">NBRC 12748</strain>
    </source>
</reference>
<keyword evidence="2" id="KW-1185">Reference proteome</keyword>
<dbReference type="RefSeq" id="WP_158102261.1">
    <property type="nucleotide sequence ID" value="NZ_BJMM01000016.1"/>
</dbReference>
<sequence>MLGHNRYRFQARWTLEAPPDQVYSVLERAEEYPRWWPQVRGVVMGGADGGRGRIRSVLPFELRVTAWVMRRDPAARVLEIVLSGDIEGWARWTVRPCGDGAVALFAQEVEARRRLLRLLAIPGRPFFVVNHTLMMRAGQRGLRAALRRGLDEG</sequence>
<protein>
    <submittedName>
        <fullName evidence="1">Polyketide cyclase</fullName>
    </submittedName>
</protein>
<dbReference type="Proteomes" id="UP000319210">
    <property type="component" value="Unassembled WGS sequence"/>
</dbReference>
<evidence type="ECO:0000313" key="2">
    <source>
        <dbReference type="Proteomes" id="UP000319210"/>
    </source>
</evidence>
<evidence type="ECO:0000313" key="1">
    <source>
        <dbReference type="EMBL" id="GEB50898.1"/>
    </source>
</evidence>
<name>A0A4Y3R2H5_STRCI</name>
<proteinExistence type="predicted"/>
<dbReference type="Gene3D" id="3.30.530.20">
    <property type="match status" value="1"/>
</dbReference>
<dbReference type="InterPro" id="IPR023393">
    <property type="entry name" value="START-like_dom_sf"/>
</dbReference>
<organism evidence="1 2">
    <name type="scientific">Streptomyces cacaoi</name>
    <dbReference type="NCBI Taxonomy" id="1898"/>
    <lineage>
        <taxon>Bacteria</taxon>
        <taxon>Bacillati</taxon>
        <taxon>Actinomycetota</taxon>
        <taxon>Actinomycetes</taxon>
        <taxon>Kitasatosporales</taxon>
        <taxon>Streptomycetaceae</taxon>
        <taxon>Streptomyces</taxon>
    </lineage>
</organism>
<dbReference type="SUPFAM" id="SSF55961">
    <property type="entry name" value="Bet v1-like"/>
    <property type="match status" value="1"/>
</dbReference>
<dbReference type="Pfam" id="PF10604">
    <property type="entry name" value="Polyketide_cyc2"/>
    <property type="match status" value="1"/>
</dbReference>
<comment type="caution">
    <text evidence="1">The sequence shown here is derived from an EMBL/GenBank/DDBJ whole genome shotgun (WGS) entry which is preliminary data.</text>
</comment>